<proteinExistence type="predicted"/>
<keyword evidence="4" id="KW-1185">Reference proteome</keyword>
<dbReference type="InterPro" id="IPR036249">
    <property type="entry name" value="Thioredoxin-like_sf"/>
</dbReference>
<comment type="caution">
    <text evidence="3">The sequence shown here is derived from an EMBL/GenBank/DDBJ whole genome shotgun (WGS) entry which is preliminary data.</text>
</comment>
<sequence>MCQQQLVQLHENLDKLEGIDANMYVISKDTPEQQLELYNALKEQYGTSLPIISDPKLEMAEVFDVKNEDVYFRGYGILDTDGKVVFKTVNDHWGELFDETVEEIKSELGNM</sequence>
<keyword evidence="3" id="KW-0575">Peroxidase</keyword>
<evidence type="ECO:0000313" key="4">
    <source>
        <dbReference type="Proteomes" id="UP001601059"/>
    </source>
</evidence>
<feature type="domain" description="Alkyl hydroperoxide reductase subunit C/ Thiol specific antioxidant" evidence="2">
    <location>
        <begin position="2"/>
        <end position="86"/>
    </location>
</feature>
<dbReference type="EMBL" id="JBIACK010000001">
    <property type="protein sequence ID" value="MFE8699919.1"/>
    <property type="molecule type" value="Genomic_DNA"/>
</dbReference>
<protein>
    <submittedName>
        <fullName evidence="3">Peroxiredoxin family protein</fullName>
        <ecNumber evidence="3">1.11.1.24</ecNumber>
    </submittedName>
</protein>
<evidence type="ECO:0000256" key="1">
    <source>
        <dbReference type="ARBA" id="ARBA00023157"/>
    </source>
</evidence>
<keyword evidence="1" id="KW-1015">Disulfide bond</keyword>
<dbReference type="SUPFAM" id="SSF52833">
    <property type="entry name" value="Thioredoxin-like"/>
    <property type="match status" value="1"/>
</dbReference>
<organism evidence="3 4">
    <name type="scientific">Cytobacillus spartinae</name>
    <dbReference type="NCBI Taxonomy" id="3299023"/>
    <lineage>
        <taxon>Bacteria</taxon>
        <taxon>Bacillati</taxon>
        <taxon>Bacillota</taxon>
        <taxon>Bacilli</taxon>
        <taxon>Bacillales</taxon>
        <taxon>Bacillaceae</taxon>
        <taxon>Cytobacillus</taxon>
    </lineage>
</organism>
<gene>
    <name evidence="3" type="ORF">ACFYKX_04700</name>
</gene>
<accession>A0ABW6K6Y1</accession>
<name>A0ABW6K6Y1_9BACI</name>
<dbReference type="Pfam" id="PF00578">
    <property type="entry name" value="AhpC-TSA"/>
    <property type="match status" value="1"/>
</dbReference>
<dbReference type="InterPro" id="IPR000866">
    <property type="entry name" value="AhpC/TSA"/>
</dbReference>
<dbReference type="GO" id="GO:0140824">
    <property type="term" value="F:thioredoxin-dependent peroxiredoxin activity"/>
    <property type="evidence" value="ECO:0007669"/>
    <property type="project" value="UniProtKB-EC"/>
</dbReference>
<dbReference type="EC" id="1.11.1.24" evidence="3"/>
<dbReference type="Proteomes" id="UP001601059">
    <property type="component" value="Unassembled WGS sequence"/>
</dbReference>
<dbReference type="RefSeq" id="WP_389359049.1">
    <property type="nucleotide sequence ID" value="NZ_JBIACK010000001.1"/>
</dbReference>
<keyword evidence="3" id="KW-0560">Oxidoreductase</keyword>
<evidence type="ECO:0000259" key="2">
    <source>
        <dbReference type="Pfam" id="PF00578"/>
    </source>
</evidence>
<reference evidence="3 4" key="1">
    <citation type="submission" date="2024-08" db="EMBL/GenBank/DDBJ databases">
        <title>Two novel Cytobacillus novel species.</title>
        <authorList>
            <person name="Liu G."/>
        </authorList>
    </citation>
    <scope>NUCLEOTIDE SEQUENCE [LARGE SCALE GENOMIC DNA]</scope>
    <source>
        <strain evidence="3 4">FJAT-54145</strain>
    </source>
</reference>
<evidence type="ECO:0000313" key="3">
    <source>
        <dbReference type="EMBL" id="MFE8699919.1"/>
    </source>
</evidence>
<dbReference type="Gene3D" id="3.40.30.10">
    <property type="entry name" value="Glutaredoxin"/>
    <property type="match status" value="1"/>
</dbReference>